<sequence length="162" mass="19271">MECDLDFESSLYNSLCSKTISTSSEILRYFTTYCEGKKKGFDKLNPRDYMKLLLSTIVVLNVLRDEIRELTLNLEQKLALDVFKKYAYKELIGDYEKNYLKFSLWRKNDILRYSIDKYDIFLEERNLKWKKIYAIPIPNYTHMNTIGAVILRVANKLGVFEF</sequence>
<reference evidence="1 2" key="1">
    <citation type="submission" date="2007-03" db="EMBL/GenBank/DDBJ databases">
        <title>Complete sequence of chromosome of Methanococcus maripaludis C5.</title>
        <authorList>
            <consortium name="US DOE Joint Genome Institute"/>
            <person name="Copeland A."/>
            <person name="Lucas S."/>
            <person name="Lapidus A."/>
            <person name="Barry K."/>
            <person name="Glavina del Rio T."/>
            <person name="Dalin E."/>
            <person name="Tice H."/>
            <person name="Pitluck S."/>
            <person name="Chertkov O."/>
            <person name="Brettin T."/>
            <person name="Bruce D."/>
            <person name="Han C."/>
            <person name="Detter J.C."/>
            <person name="Schmutz J."/>
            <person name="Larimer F."/>
            <person name="Land M."/>
            <person name="Hauser L."/>
            <person name="Kyrpides N."/>
            <person name="Mikhailova N."/>
            <person name="Sieprawska-Lupa M."/>
            <person name="Whitman W.B."/>
            <person name="Richardson P."/>
        </authorList>
    </citation>
    <scope>NUCLEOTIDE SEQUENCE [LARGE SCALE GENOMIC DNA]</scope>
    <source>
        <strain evidence="2">C5 / ATCC BAA-1333</strain>
    </source>
</reference>
<protein>
    <submittedName>
        <fullName evidence="1">Uncharacterized protein</fullName>
    </submittedName>
</protein>
<organism evidence="1 2">
    <name type="scientific">Methanococcus maripaludis (strain C5 / ATCC BAA-1333)</name>
    <dbReference type="NCBI Taxonomy" id="402880"/>
    <lineage>
        <taxon>Archaea</taxon>
        <taxon>Methanobacteriati</taxon>
        <taxon>Methanobacteriota</taxon>
        <taxon>Methanomada group</taxon>
        <taxon>Methanococci</taxon>
        <taxon>Methanococcales</taxon>
        <taxon>Methanococcaceae</taxon>
        <taxon>Methanococcus</taxon>
    </lineage>
</organism>
<evidence type="ECO:0000313" key="2">
    <source>
        <dbReference type="Proteomes" id="UP000000253"/>
    </source>
</evidence>
<dbReference type="HOGENOM" id="CLU_138333_0_0_2"/>
<gene>
    <name evidence="1" type="ordered locus">MmarC5_0843</name>
</gene>
<evidence type="ECO:0000313" key="1">
    <source>
        <dbReference type="EMBL" id="ABO35151.1"/>
    </source>
</evidence>
<dbReference type="eggNOG" id="arCOG06593">
    <property type="taxonomic scope" value="Archaea"/>
</dbReference>
<dbReference type="KEGG" id="mmq:MmarC5_0843"/>
<dbReference type="EMBL" id="CP000609">
    <property type="protein sequence ID" value="ABO35151.1"/>
    <property type="molecule type" value="Genomic_DNA"/>
</dbReference>
<dbReference type="OrthoDB" id="59845at2157"/>
<dbReference type="STRING" id="402880.MmarC5_0843"/>
<dbReference type="Proteomes" id="UP000000253">
    <property type="component" value="Chromosome"/>
</dbReference>
<dbReference type="GeneID" id="4928823"/>
<proteinExistence type="predicted"/>
<dbReference type="AlphaFoldDB" id="A4FY67"/>
<dbReference type="RefSeq" id="WP_011868605.1">
    <property type="nucleotide sequence ID" value="NC_009135.1"/>
</dbReference>
<name>A4FY67_METM5</name>
<accession>A4FY67</accession>